<dbReference type="PhylomeDB" id="B3LWC4"/>
<accession>B3LWC4</accession>
<protein>
    <submittedName>
        <fullName evidence="1">Uncharacterized protein</fullName>
    </submittedName>
</protein>
<dbReference type="OMA" id="GHYANNL"/>
<dbReference type="AlphaFoldDB" id="B3LWC4"/>
<dbReference type="HOGENOM" id="CLU_1181283_0_0_1"/>
<name>B3LWC4_DROAN</name>
<organism evidence="1 2">
    <name type="scientific">Drosophila ananassae</name>
    <name type="common">Fruit fly</name>
    <dbReference type="NCBI Taxonomy" id="7217"/>
    <lineage>
        <taxon>Eukaryota</taxon>
        <taxon>Metazoa</taxon>
        <taxon>Ecdysozoa</taxon>
        <taxon>Arthropoda</taxon>
        <taxon>Hexapoda</taxon>
        <taxon>Insecta</taxon>
        <taxon>Pterygota</taxon>
        <taxon>Neoptera</taxon>
        <taxon>Endopterygota</taxon>
        <taxon>Diptera</taxon>
        <taxon>Brachycera</taxon>
        <taxon>Muscomorpha</taxon>
        <taxon>Ephydroidea</taxon>
        <taxon>Drosophilidae</taxon>
        <taxon>Drosophila</taxon>
        <taxon>Sophophora</taxon>
    </lineage>
</organism>
<dbReference type="Proteomes" id="UP000007801">
    <property type="component" value="Unassembled WGS sequence"/>
</dbReference>
<dbReference type="EMBL" id="CH902617">
    <property type="protein sequence ID" value="EDV43757.1"/>
    <property type="molecule type" value="Genomic_DNA"/>
</dbReference>
<dbReference type="OrthoDB" id="8049495at2759"/>
<sequence>MEEDKTREEILESMDLVFVDAILPRCRKGLDTTNRAHYKDHTEEMKRTKSAWRPQTDPSLISGHFTHNLKVSGQQMITRTWPRSMDWREEYNHFVKRNKWCNPEIYKLFFVCPPIRYQDIVNYLKDLLKTTYMSDYSPKEYISLFKQHRVVLSPDDSKDGIDYQTTYGNYHNRIQEENPFKDSLYEEPDAIAKKMSVPEFEKAMRKLFTKYNLTTYYEEICLPALIKAKNGIMPSGPIDRYTLRKH</sequence>
<dbReference type="GeneID" id="6499159"/>
<keyword evidence="2" id="KW-1185">Reference proteome</keyword>
<dbReference type="KEGG" id="dan:6499159"/>
<evidence type="ECO:0000313" key="1">
    <source>
        <dbReference type="EMBL" id="EDV43757.1"/>
    </source>
</evidence>
<evidence type="ECO:0000313" key="2">
    <source>
        <dbReference type="Proteomes" id="UP000007801"/>
    </source>
</evidence>
<gene>
    <name evidence="1" type="primary">Dana\GF16363</name>
    <name evidence="1" type="synonym">dana_GLEANR_17632</name>
    <name evidence="1" type="ORF">GF16363</name>
</gene>
<proteinExistence type="predicted"/>
<dbReference type="eggNOG" id="ENOG502TCKT">
    <property type="taxonomic scope" value="Eukaryota"/>
</dbReference>
<dbReference type="InParanoid" id="B3LWC4"/>
<reference evidence="1 2" key="1">
    <citation type="journal article" date="2007" name="Nature">
        <title>Evolution of genes and genomes on the Drosophila phylogeny.</title>
        <authorList>
            <consortium name="Drosophila 12 Genomes Consortium"/>
            <person name="Clark A.G."/>
            <person name="Eisen M.B."/>
            <person name="Smith D.R."/>
            <person name="Bergman C.M."/>
            <person name="Oliver B."/>
            <person name="Markow T.A."/>
            <person name="Kaufman T.C."/>
            <person name="Kellis M."/>
            <person name="Gelbart W."/>
            <person name="Iyer V.N."/>
            <person name="Pollard D.A."/>
            <person name="Sackton T.B."/>
            <person name="Larracuente A.M."/>
            <person name="Singh N.D."/>
            <person name="Abad J.P."/>
            <person name="Abt D.N."/>
            <person name="Adryan B."/>
            <person name="Aguade M."/>
            <person name="Akashi H."/>
            <person name="Anderson W.W."/>
            <person name="Aquadro C.F."/>
            <person name="Ardell D.H."/>
            <person name="Arguello R."/>
            <person name="Artieri C.G."/>
            <person name="Barbash D.A."/>
            <person name="Barker D."/>
            <person name="Barsanti P."/>
            <person name="Batterham P."/>
            <person name="Batzoglou S."/>
            <person name="Begun D."/>
            <person name="Bhutkar A."/>
            <person name="Blanco E."/>
            <person name="Bosak S.A."/>
            <person name="Bradley R.K."/>
            <person name="Brand A.D."/>
            <person name="Brent M.R."/>
            <person name="Brooks A.N."/>
            <person name="Brown R.H."/>
            <person name="Butlin R.K."/>
            <person name="Caggese C."/>
            <person name="Calvi B.R."/>
            <person name="Bernardo de Carvalho A."/>
            <person name="Caspi A."/>
            <person name="Castrezana S."/>
            <person name="Celniker S.E."/>
            <person name="Chang J.L."/>
            <person name="Chapple C."/>
            <person name="Chatterji S."/>
            <person name="Chinwalla A."/>
            <person name="Civetta A."/>
            <person name="Clifton S.W."/>
            <person name="Comeron J.M."/>
            <person name="Costello J.C."/>
            <person name="Coyne J.A."/>
            <person name="Daub J."/>
            <person name="David R.G."/>
            <person name="Delcher A.L."/>
            <person name="Delehaunty K."/>
            <person name="Do C.B."/>
            <person name="Ebling H."/>
            <person name="Edwards K."/>
            <person name="Eickbush T."/>
            <person name="Evans J.D."/>
            <person name="Filipski A."/>
            <person name="Findeiss S."/>
            <person name="Freyhult E."/>
            <person name="Fulton L."/>
            <person name="Fulton R."/>
            <person name="Garcia A.C."/>
            <person name="Gardiner A."/>
            <person name="Garfield D.A."/>
            <person name="Garvin B.E."/>
            <person name="Gibson G."/>
            <person name="Gilbert D."/>
            <person name="Gnerre S."/>
            <person name="Godfrey J."/>
            <person name="Good R."/>
            <person name="Gotea V."/>
            <person name="Gravely B."/>
            <person name="Greenberg A.J."/>
            <person name="Griffiths-Jones S."/>
            <person name="Gross S."/>
            <person name="Guigo R."/>
            <person name="Gustafson E.A."/>
            <person name="Haerty W."/>
            <person name="Hahn M.W."/>
            <person name="Halligan D.L."/>
            <person name="Halpern A.L."/>
            <person name="Halter G.M."/>
            <person name="Han M.V."/>
            <person name="Heger A."/>
            <person name="Hillier L."/>
            <person name="Hinrichs A.S."/>
            <person name="Holmes I."/>
            <person name="Hoskins R.A."/>
            <person name="Hubisz M.J."/>
            <person name="Hultmark D."/>
            <person name="Huntley M.A."/>
            <person name="Jaffe D.B."/>
            <person name="Jagadeeshan S."/>
            <person name="Jeck W.R."/>
            <person name="Johnson J."/>
            <person name="Jones C.D."/>
            <person name="Jordan W.C."/>
            <person name="Karpen G.H."/>
            <person name="Kataoka E."/>
            <person name="Keightley P.D."/>
            <person name="Kheradpour P."/>
            <person name="Kirkness E.F."/>
            <person name="Koerich L.B."/>
            <person name="Kristiansen K."/>
            <person name="Kudrna D."/>
            <person name="Kulathinal R.J."/>
            <person name="Kumar S."/>
            <person name="Kwok R."/>
            <person name="Lander E."/>
            <person name="Langley C.H."/>
            <person name="Lapoint R."/>
            <person name="Lazzaro B.P."/>
            <person name="Lee S.J."/>
            <person name="Levesque L."/>
            <person name="Li R."/>
            <person name="Lin C.F."/>
            <person name="Lin M.F."/>
            <person name="Lindblad-Toh K."/>
            <person name="Llopart A."/>
            <person name="Long M."/>
            <person name="Low L."/>
            <person name="Lozovsky E."/>
            <person name="Lu J."/>
            <person name="Luo M."/>
            <person name="Machado C.A."/>
            <person name="Makalowski W."/>
            <person name="Marzo M."/>
            <person name="Matsuda M."/>
            <person name="Matzkin L."/>
            <person name="McAllister B."/>
            <person name="McBride C.S."/>
            <person name="McKernan B."/>
            <person name="McKernan K."/>
            <person name="Mendez-Lago M."/>
            <person name="Minx P."/>
            <person name="Mollenhauer M.U."/>
            <person name="Montooth K."/>
            <person name="Mount S.M."/>
            <person name="Mu X."/>
            <person name="Myers E."/>
            <person name="Negre B."/>
            <person name="Newfeld S."/>
            <person name="Nielsen R."/>
            <person name="Noor M.A."/>
            <person name="O'Grady P."/>
            <person name="Pachter L."/>
            <person name="Papaceit M."/>
            <person name="Parisi M.J."/>
            <person name="Parisi M."/>
            <person name="Parts L."/>
            <person name="Pedersen J.S."/>
            <person name="Pesole G."/>
            <person name="Phillippy A.M."/>
            <person name="Ponting C.P."/>
            <person name="Pop M."/>
            <person name="Porcelli D."/>
            <person name="Powell J.R."/>
            <person name="Prohaska S."/>
            <person name="Pruitt K."/>
            <person name="Puig M."/>
            <person name="Quesneville H."/>
            <person name="Ram K.R."/>
            <person name="Rand D."/>
            <person name="Rasmussen M.D."/>
            <person name="Reed L.K."/>
            <person name="Reenan R."/>
            <person name="Reily A."/>
            <person name="Remington K.A."/>
            <person name="Rieger T.T."/>
            <person name="Ritchie M.G."/>
            <person name="Robin C."/>
            <person name="Rogers Y.H."/>
            <person name="Rohde C."/>
            <person name="Rozas J."/>
            <person name="Rubenfield M.J."/>
            <person name="Ruiz A."/>
            <person name="Russo S."/>
            <person name="Salzberg S.L."/>
            <person name="Sanchez-Gracia A."/>
            <person name="Saranga D.J."/>
            <person name="Sato H."/>
            <person name="Schaeffer S.W."/>
            <person name="Schatz M.C."/>
            <person name="Schlenke T."/>
            <person name="Schwartz R."/>
            <person name="Segarra C."/>
            <person name="Singh R.S."/>
            <person name="Sirot L."/>
            <person name="Sirota M."/>
            <person name="Sisneros N.B."/>
            <person name="Smith C.D."/>
            <person name="Smith T.F."/>
            <person name="Spieth J."/>
            <person name="Stage D.E."/>
            <person name="Stark A."/>
            <person name="Stephan W."/>
            <person name="Strausberg R.L."/>
            <person name="Strempel S."/>
            <person name="Sturgill D."/>
            <person name="Sutton G."/>
            <person name="Sutton G.G."/>
            <person name="Tao W."/>
            <person name="Teichmann S."/>
            <person name="Tobari Y.N."/>
            <person name="Tomimura Y."/>
            <person name="Tsolas J.M."/>
            <person name="Valente V.L."/>
            <person name="Venter E."/>
            <person name="Venter J.C."/>
            <person name="Vicario S."/>
            <person name="Vieira F.G."/>
            <person name="Vilella A.J."/>
            <person name="Villasante A."/>
            <person name="Walenz B."/>
            <person name="Wang J."/>
            <person name="Wasserman M."/>
            <person name="Watts T."/>
            <person name="Wilson D."/>
            <person name="Wilson R.K."/>
            <person name="Wing R.A."/>
            <person name="Wolfner M.F."/>
            <person name="Wong A."/>
            <person name="Wong G.K."/>
            <person name="Wu C.I."/>
            <person name="Wu G."/>
            <person name="Yamamoto D."/>
            <person name="Yang H.P."/>
            <person name="Yang S.P."/>
            <person name="Yorke J.A."/>
            <person name="Yoshida K."/>
            <person name="Zdobnov E."/>
            <person name="Zhang P."/>
            <person name="Zhang Y."/>
            <person name="Zimin A.V."/>
            <person name="Baldwin J."/>
            <person name="Abdouelleil A."/>
            <person name="Abdulkadir J."/>
            <person name="Abebe A."/>
            <person name="Abera B."/>
            <person name="Abreu J."/>
            <person name="Acer S.C."/>
            <person name="Aftuck L."/>
            <person name="Alexander A."/>
            <person name="An P."/>
            <person name="Anderson E."/>
            <person name="Anderson S."/>
            <person name="Arachi H."/>
            <person name="Azer M."/>
            <person name="Bachantsang P."/>
            <person name="Barry A."/>
            <person name="Bayul T."/>
            <person name="Berlin A."/>
            <person name="Bessette D."/>
            <person name="Bloom T."/>
            <person name="Blye J."/>
            <person name="Boguslavskiy L."/>
            <person name="Bonnet C."/>
            <person name="Boukhgalter B."/>
            <person name="Bourzgui I."/>
            <person name="Brown A."/>
            <person name="Cahill P."/>
            <person name="Channer S."/>
            <person name="Cheshatsang Y."/>
            <person name="Chuda L."/>
            <person name="Citroen M."/>
            <person name="Collymore A."/>
            <person name="Cooke P."/>
            <person name="Costello M."/>
            <person name="D'Aco K."/>
            <person name="Daza R."/>
            <person name="De Haan G."/>
            <person name="DeGray S."/>
            <person name="DeMaso C."/>
            <person name="Dhargay N."/>
            <person name="Dooley K."/>
            <person name="Dooley E."/>
            <person name="Doricent M."/>
            <person name="Dorje P."/>
            <person name="Dorjee K."/>
            <person name="Dupes A."/>
            <person name="Elong R."/>
            <person name="Falk J."/>
            <person name="Farina A."/>
            <person name="Faro S."/>
            <person name="Ferguson D."/>
            <person name="Fisher S."/>
            <person name="Foley C.D."/>
            <person name="Franke A."/>
            <person name="Friedrich D."/>
            <person name="Gadbois L."/>
            <person name="Gearin G."/>
            <person name="Gearin C.R."/>
            <person name="Giannoukos G."/>
            <person name="Goode T."/>
            <person name="Graham J."/>
            <person name="Grandbois E."/>
            <person name="Grewal S."/>
            <person name="Gyaltsen K."/>
            <person name="Hafez N."/>
            <person name="Hagos B."/>
            <person name="Hall J."/>
            <person name="Henson C."/>
            <person name="Hollinger A."/>
            <person name="Honan T."/>
            <person name="Huard M.D."/>
            <person name="Hughes L."/>
            <person name="Hurhula B."/>
            <person name="Husby M.E."/>
            <person name="Kamat A."/>
            <person name="Kanga B."/>
            <person name="Kashin S."/>
            <person name="Khazanovich D."/>
            <person name="Kisner P."/>
            <person name="Lance K."/>
            <person name="Lara M."/>
            <person name="Lee W."/>
            <person name="Lennon N."/>
            <person name="Letendre F."/>
            <person name="LeVine R."/>
            <person name="Lipovsky A."/>
            <person name="Liu X."/>
            <person name="Liu J."/>
            <person name="Liu S."/>
            <person name="Lokyitsang T."/>
            <person name="Lokyitsang Y."/>
            <person name="Lubonja R."/>
            <person name="Lui A."/>
            <person name="MacDonald P."/>
            <person name="Magnisalis V."/>
            <person name="Maru K."/>
            <person name="Matthews C."/>
            <person name="McCusker W."/>
            <person name="McDonough S."/>
            <person name="Mehta T."/>
            <person name="Meldrim J."/>
            <person name="Meneus L."/>
            <person name="Mihai O."/>
            <person name="Mihalev A."/>
            <person name="Mihova T."/>
            <person name="Mittelman R."/>
            <person name="Mlenga V."/>
            <person name="Montmayeur A."/>
            <person name="Mulrain L."/>
            <person name="Navidi A."/>
            <person name="Naylor J."/>
            <person name="Negash T."/>
            <person name="Nguyen T."/>
            <person name="Nguyen N."/>
            <person name="Nicol R."/>
            <person name="Norbu C."/>
            <person name="Norbu N."/>
            <person name="Novod N."/>
            <person name="O'Neill B."/>
            <person name="Osman S."/>
            <person name="Markiewicz E."/>
            <person name="Oyono O.L."/>
            <person name="Patti C."/>
            <person name="Phunkhang P."/>
            <person name="Pierre F."/>
            <person name="Priest M."/>
            <person name="Raghuraman S."/>
            <person name="Rege F."/>
            <person name="Reyes R."/>
            <person name="Rise C."/>
            <person name="Rogov P."/>
            <person name="Ross K."/>
            <person name="Ryan E."/>
            <person name="Settipalli S."/>
            <person name="Shea T."/>
            <person name="Sherpa N."/>
            <person name="Shi L."/>
            <person name="Shih D."/>
            <person name="Sparrow T."/>
            <person name="Spaulding J."/>
            <person name="Stalker J."/>
            <person name="Stange-Thomann N."/>
            <person name="Stavropoulos S."/>
            <person name="Stone C."/>
            <person name="Strader C."/>
            <person name="Tesfaye S."/>
            <person name="Thomson T."/>
            <person name="Thoulutsang Y."/>
            <person name="Thoulutsang D."/>
            <person name="Topham K."/>
            <person name="Topping I."/>
            <person name="Tsamla T."/>
            <person name="Vassiliev H."/>
            <person name="Vo A."/>
            <person name="Wangchuk T."/>
            <person name="Wangdi T."/>
            <person name="Weiand M."/>
            <person name="Wilkinson J."/>
            <person name="Wilson A."/>
            <person name="Yadav S."/>
            <person name="Young G."/>
            <person name="Yu Q."/>
            <person name="Zembek L."/>
            <person name="Zhong D."/>
            <person name="Zimmer A."/>
            <person name="Zwirko Z."/>
            <person name="Jaffe D.B."/>
            <person name="Alvarez P."/>
            <person name="Brockman W."/>
            <person name="Butler J."/>
            <person name="Chin C."/>
            <person name="Gnerre S."/>
            <person name="Grabherr M."/>
            <person name="Kleber M."/>
            <person name="Mauceli E."/>
            <person name="MacCallum I."/>
        </authorList>
    </citation>
    <scope>NUCLEOTIDE SEQUENCE [LARGE SCALE GENOMIC DNA]</scope>
    <source>
        <strain evidence="2">Tucson 14024-0371.13</strain>
    </source>
</reference>